<dbReference type="GO" id="GO:0071586">
    <property type="term" value="P:CAAX-box protein processing"/>
    <property type="evidence" value="ECO:0007669"/>
    <property type="project" value="InterPro"/>
</dbReference>
<dbReference type="GO" id="GO:0004222">
    <property type="term" value="F:metalloendopeptidase activity"/>
    <property type="evidence" value="ECO:0007669"/>
    <property type="project" value="InterPro"/>
</dbReference>
<dbReference type="InterPro" id="IPR032456">
    <property type="entry name" value="Peptidase_M48_N"/>
</dbReference>
<keyword evidence="9" id="KW-0472">Membrane</keyword>
<dbReference type="EMBL" id="CP039690">
    <property type="protein sequence ID" value="QCI68971.1"/>
    <property type="molecule type" value="Genomic_DNA"/>
</dbReference>
<evidence type="ECO:0000256" key="8">
    <source>
        <dbReference type="RuleBase" id="RU003983"/>
    </source>
</evidence>
<evidence type="ECO:0000256" key="1">
    <source>
        <dbReference type="ARBA" id="ARBA00022670"/>
    </source>
</evidence>
<feature type="transmembrane region" description="Helical" evidence="9">
    <location>
        <begin position="144"/>
        <end position="166"/>
    </location>
</feature>
<sequence>MEVEAATRAYLDTLQGTARATSDAYFEGGYWLLIWGTLVTLLAKWLMLRTGLSARFRDWAERATPRRWLVPALYAAPYAVASALIVFPWSFYTGFVREKRYDLMSQSLAGWLGQQAIGLGIAVAVGALLMTVIFAVIRRAPRRWWLWGAAALALFTSLGTLIAPVFIAPLFNTYAELPAGPVRDRIVAMARASHVPAAHIYLFDQSRQDKRISANVSGLGPTIRISLNDNLLNQASEAETAAVMAHELGHYVLGHAWQLIGLLALVFLAGFWLLYRLAPAILARWGGTWGVRDVGDPAVAPLFSALAVVFFLVMMPVMNTLVRAQESQADLFGLATACEPDGFASIAMKLSDYRKIEPGRIEEFLFFDHPSGATRVRMAMQWKADNRVRPATCSPLR</sequence>
<dbReference type="Gene3D" id="3.30.2010.10">
    <property type="entry name" value="Metalloproteases ('zincins'), catalytic domain"/>
    <property type="match status" value="1"/>
</dbReference>
<keyword evidence="4 7" id="KW-0862">Zinc</keyword>
<dbReference type="OrthoDB" id="9781930at2"/>
<evidence type="ECO:0000259" key="11">
    <source>
        <dbReference type="Pfam" id="PF16491"/>
    </source>
</evidence>
<evidence type="ECO:0000256" key="3">
    <source>
        <dbReference type="ARBA" id="ARBA00022801"/>
    </source>
</evidence>
<organism evidence="12 13">
    <name type="scientific">Phreatobacter stygius</name>
    <dbReference type="NCBI Taxonomy" id="1940610"/>
    <lineage>
        <taxon>Bacteria</taxon>
        <taxon>Pseudomonadati</taxon>
        <taxon>Pseudomonadota</taxon>
        <taxon>Alphaproteobacteria</taxon>
        <taxon>Hyphomicrobiales</taxon>
        <taxon>Phreatobacteraceae</taxon>
        <taxon>Phreatobacter</taxon>
    </lineage>
</organism>
<comment type="similarity">
    <text evidence="8">Belongs to the peptidase M48 family.</text>
</comment>
<feature type="transmembrane region" description="Helical" evidence="9">
    <location>
        <begin position="68"/>
        <end position="92"/>
    </location>
</feature>
<comment type="cofactor">
    <cofactor evidence="7 8">
        <name>Zn(2+)</name>
        <dbReference type="ChEBI" id="CHEBI:29105"/>
    </cofactor>
    <text evidence="7 8">Binds 1 zinc ion per subunit.</text>
</comment>
<evidence type="ECO:0000259" key="10">
    <source>
        <dbReference type="Pfam" id="PF01435"/>
    </source>
</evidence>
<dbReference type="InterPro" id="IPR027057">
    <property type="entry name" value="CAXX_Prtase_1"/>
</dbReference>
<evidence type="ECO:0000313" key="13">
    <source>
        <dbReference type="Proteomes" id="UP000298781"/>
    </source>
</evidence>
<evidence type="ECO:0000256" key="2">
    <source>
        <dbReference type="ARBA" id="ARBA00022723"/>
    </source>
</evidence>
<dbReference type="AlphaFoldDB" id="A0A4D7B7G5"/>
<evidence type="ECO:0000256" key="5">
    <source>
        <dbReference type="ARBA" id="ARBA00023049"/>
    </source>
</evidence>
<evidence type="ECO:0000256" key="4">
    <source>
        <dbReference type="ARBA" id="ARBA00022833"/>
    </source>
</evidence>
<reference evidence="12 13" key="1">
    <citation type="submission" date="2019-04" db="EMBL/GenBank/DDBJ databases">
        <title>Phreatobacter aquaticus sp. nov.</title>
        <authorList>
            <person name="Choi A."/>
        </authorList>
    </citation>
    <scope>NUCLEOTIDE SEQUENCE [LARGE SCALE GENOMIC DNA]</scope>
    <source>
        <strain evidence="12 13">KCTC 52518</strain>
    </source>
</reference>
<accession>A0A4D7B7G5</accession>
<dbReference type="KEGG" id="pstg:E8M01_00865"/>
<name>A0A4D7B7G5_9HYPH</name>
<protein>
    <submittedName>
        <fullName evidence="12">M48 family metallopeptidase</fullName>
    </submittedName>
</protein>
<dbReference type="PANTHER" id="PTHR10120">
    <property type="entry name" value="CAAX PRENYL PROTEASE 1"/>
    <property type="match status" value="1"/>
</dbReference>
<keyword evidence="9" id="KW-1133">Transmembrane helix</keyword>
<evidence type="ECO:0000256" key="9">
    <source>
        <dbReference type="SAM" id="Phobius"/>
    </source>
</evidence>
<feature type="domain" description="CAAX prenyl protease 1 N-terminal" evidence="11">
    <location>
        <begin position="29"/>
        <end position="173"/>
    </location>
</feature>
<dbReference type="CDD" id="cd07343">
    <property type="entry name" value="M48A_Zmpste24p_like"/>
    <property type="match status" value="1"/>
</dbReference>
<dbReference type="GO" id="GO:0046872">
    <property type="term" value="F:metal ion binding"/>
    <property type="evidence" value="ECO:0007669"/>
    <property type="project" value="UniProtKB-KW"/>
</dbReference>
<feature type="transmembrane region" description="Helical" evidence="9">
    <location>
        <begin position="259"/>
        <end position="278"/>
    </location>
</feature>
<feature type="transmembrane region" description="Helical" evidence="9">
    <location>
        <begin position="112"/>
        <end position="137"/>
    </location>
</feature>
<dbReference type="InterPro" id="IPR001915">
    <property type="entry name" value="Peptidase_M48"/>
</dbReference>
<feature type="binding site" evidence="7">
    <location>
        <position position="250"/>
    </location>
    <ligand>
        <name>Zn(2+)</name>
        <dbReference type="ChEBI" id="CHEBI:29105"/>
        <note>catalytic</note>
    </ligand>
</feature>
<keyword evidence="13" id="KW-1185">Reference proteome</keyword>
<evidence type="ECO:0000256" key="6">
    <source>
        <dbReference type="PIRSR" id="PIRSR627057-1"/>
    </source>
</evidence>
<feature type="transmembrane region" description="Helical" evidence="9">
    <location>
        <begin position="298"/>
        <end position="318"/>
    </location>
</feature>
<feature type="active site" description="Proton donor" evidence="6">
    <location>
        <position position="330"/>
    </location>
</feature>
<feature type="active site" evidence="6">
    <location>
        <position position="247"/>
    </location>
</feature>
<keyword evidence="5 8" id="KW-0482">Metalloprotease</keyword>
<keyword evidence="2 7" id="KW-0479">Metal-binding</keyword>
<feature type="domain" description="Peptidase M48" evidence="10">
    <location>
        <begin position="180"/>
        <end position="381"/>
    </location>
</feature>
<keyword evidence="3 8" id="KW-0378">Hydrolase</keyword>
<evidence type="ECO:0000313" key="12">
    <source>
        <dbReference type="EMBL" id="QCI68971.1"/>
    </source>
</evidence>
<keyword evidence="9" id="KW-0812">Transmembrane</keyword>
<gene>
    <name evidence="12" type="ORF">E8M01_00865</name>
</gene>
<evidence type="ECO:0000256" key="7">
    <source>
        <dbReference type="PIRSR" id="PIRSR627057-2"/>
    </source>
</evidence>
<feature type="binding site" evidence="7">
    <location>
        <position position="326"/>
    </location>
    <ligand>
        <name>Zn(2+)</name>
        <dbReference type="ChEBI" id="CHEBI:29105"/>
        <note>catalytic</note>
    </ligand>
</feature>
<keyword evidence="1 8" id="KW-0645">Protease</keyword>
<dbReference type="Pfam" id="PF16491">
    <property type="entry name" value="Peptidase_M48_N"/>
    <property type="match status" value="1"/>
</dbReference>
<feature type="binding site" evidence="7">
    <location>
        <position position="246"/>
    </location>
    <ligand>
        <name>Zn(2+)</name>
        <dbReference type="ChEBI" id="CHEBI:29105"/>
        <note>catalytic</note>
    </ligand>
</feature>
<dbReference type="Pfam" id="PF01435">
    <property type="entry name" value="Peptidase_M48"/>
    <property type="match status" value="1"/>
</dbReference>
<feature type="transmembrane region" description="Helical" evidence="9">
    <location>
        <begin position="29"/>
        <end position="47"/>
    </location>
</feature>
<dbReference type="Proteomes" id="UP000298781">
    <property type="component" value="Chromosome"/>
</dbReference>
<proteinExistence type="inferred from homology"/>